<evidence type="ECO:0000256" key="7">
    <source>
        <dbReference type="PROSITE-ProRule" id="PRU00042"/>
    </source>
</evidence>
<keyword evidence="3" id="KW-0677">Repeat</keyword>
<proteinExistence type="predicted"/>
<dbReference type="GO" id="GO:0005634">
    <property type="term" value="C:nucleus"/>
    <property type="evidence" value="ECO:0007669"/>
    <property type="project" value="UniProtKB-SubCell"/>
</dbReference>
<evidence type="ECO:0000256" key="6">
    <source>
        <dbReference type="ARBA" id="ARBA00023242"/>
    </source>
</evidence>
<gene>
    <name evidence="10" type="ORF">KLDO_g3888</name>
</gene>
<dbReference type="InterPro" id="IPR036236">
    <property type="entry name" value="Znf_C2H2_sf"/>
</dbReference>
<keyword evidence="4 7" id="KW-0863">Zinc-finger</keyword>
<evidence type="ECO:0000256" key="3">
    <source>
        <dbReference type="ARBA" id="ARBA00022737"/>
    </source>
</evidence>
<evidence type="ECO:0000256" key="4">
    <source>
        <dbReference type="ARBA" id="ARBA00022771"/>
    </source>
</evidence>
<evidence type="ECO:0000256" key="2">
    <source>
        <dbReference type="ARBA" id="ARBA00022723"/>
    </source>
</evidence>
<sequence length="549" mass="59480">MDVLSHSNVNGSDHVQMIQLPPISSFDSLIKAASATNSSLTSPSPGLAATSAHYTVGAGAGGPANTAGGAHASVPNNLRTSSVSTVSPRSSTAFANAVAGQTHPHGDRADSTSNASFNDSNAPQASQQPHHTMYFQRQPSNGSSIPVVVSSSKSFTDSLLTYQVGNTGSSSGSSPTGQHYRQHSYFHAPPAHANNTGSQYDYTKPHFTSNRVPQQQHQLMPKLSSGTSNAETPVDHPSPISDINGGAHSTYVQQKEYQQHSNLGNHIHSDTCAHRHSETHTFSDPQVPNGFHQTIPSVSSFQSHQTSPTRSDPANSNSATSSPQSVTPLSTNLTPDSIRNHIDVNAHAAHGLANVSVNAENYSNMISKKQPRKKKQCPLCGLFFSNLSTHKSTHLSPETRPFKCEVCSRGFARSNDLIRHKKLHWKDDLNQESMDFVEKLKCLHELKGTYKCPFNSNLINLDLKLKGSDIKTADLPFETSNCHSTGVFSRCDTFKNHLKALHFEYPPGTKKKDRANVAGHCKHCGKKFESIDTWLKEHVGTECGFNYTG</sequence>
<keyword evidence="6" id="KW-0539">Nucleus</keyword>
<dbReference type="PROSITE" id="PS00028">
    <property type="entry name" value="ZINC_FINGER_C2H2_1"/>
    <property type="match status" value="1"/>
</dbReference>
<feature type="domain" description="C2H2-type" evidence="9">
    <location>
        <begin position="402"/>
        <end position="424"/>
    </location>
</feature>
<evidence type="ECO:0000256" key="8">
    <source>
        <dbReference type="SAM" id="MobiDB-lite"/>
    </source>
</evidence>
<dbReference type="FunFam" id="3.30.160.60:FF:000303">
    <property type="entry name" value="Zinc finger protein 41"/>
    <property type="match status" value="1"/>
</dbReference>
<evidence type="ECO:0000256" key="1">
    <source>
        <dbReference type="ARBA" id="ARBA00004123"/>
    </source>
</evidence>
<dbReference type="Proteomes" id="UP000031516">
    <property type="component" value="Unassembled WGS sequence"/>
</dbReference>
<dbReference type="Gene3D" id="3.30.160.60">
    <property type="entry name" value="Classic Zinc Finger"/>
    <property type="match status" value="1"/>
</dbReference>
<keyword evidence="11" id="KW-1185">Reference proteome</keyword>
<keyword evidence="2" id="KW-0479">Metal-binding</keyword>
<evidence type="ECO:0000256" key="5">
    <source>
        <dbReference type="ARBA" id="ARBA00022833"/>
    </source>
</evidence>
<dbReference type="GO" id="GO:0000978">
    <property type="term" value="F:RNA polymerase II cis-regulatory region sequence-specific DNA binding"/>
    <property type="evidence" value="ECO:0007669"/>
    <property type="project" value="TreeGrafter"/>
</dbReference>
<dbReference type="GO" id="GO:0001228">
    <property type="term" value="F:DNA-binding transcription activator activity, RNA polymerase II-specific"/>
    <property type="evidence" value="ECO:0007669"/>
    <property type="project" value="TreeGrafter"/>
</dbReference>
<reference evidence="10 11" key="1">
    <citation type="submission" date="2014-03" db="EMBL/GenBank/DDBJ databases">
        <title>The genome of Kluyveromyces dobzhanskii.</title>
        <authorList>
            <person name="Nystedt B."/>
            <person name="Astrom S."/>
        </authorList>
    </citation>
    <scope>NUCLEOTIDE SEQUENCE [LARGE SCALE GENOMIC DNA]</scope>
    <source>
        <strain evidence="10 11">CBS 2104</strain>
    </source>
</reference>
<dbReference type="GO" id="GO:0008270">
    <property type="term" value="F:zinc ion binding"/>
    <property type="evidence" value="ECO:0007669"/>
    <property type="project" value="UniProtKB-KW"/>
</dbReference>
<accession>A0A0A8LBV6</accession>
<dbReference type="InterPro" id="IPR013087">
    <property type="entry name" value="Znf_C2H2_type"/>
</dbReference>
<evidence type="ECO:0000313" key="10">
    <source>
        <dbReference type="EMBL" id="CDO95655.1"/>
    </source>
</evidence>
<dbReference type="PANTHER" id="PTHR24376:SF216">
    <property type="entry name" value="ZINC FINGER PROTEIN 420-LIKE"/>
    <property type="match status" value="1"/>
</dbReference>
<evidence type="ECO:0000259" key="9">
    <source>
        <dbReference type="PROSITE" id="PS50157"/>
    </source>
</evidence>
<dbReference type="SMART" id="SM00355">
    <property type="entry name" value="ZnF_C2H2"/>
    <property type="match status" value="2"/>
</dbReference>
<comment type="subcellular location">
    <subcellularLocation>
        <location evidence="1">Nucleus</location>
    </subcellularLocation>
</comment>
<protein>
    <submittedName>
        <fullName evidence="10">WGS project CCBQ000000000 data, contig 00015</fullName>
    </submittedName>
</protein>
<feature type="region of interest" description="Disordered" evidence="8">
    <location>
        <begin position="274"/>
        <end position="332"/>
    </location>
</feature>
<evidence type="ECO:0000313" key="11">
    <source>
        <dbReference type="Proteomes" id="UP000031516"/>
    </source>
</evidence>
<dbReference type="AlphaFoldDB" id="A0A0A8LBV6"/>
<feature type="region of interest" description="Disordered" evidence="8">
    <location>
        <begin position="67"/>
        <end position="129"/>
    </location>
</feature>
<feature type="compositionally biased region" description="Polar residues" evidence="8">
    <location>
        <begin position="282"/>
        <end position="332"/>
    </location>
</feature>
<dbReference type="Pfam" id="PF00096">
    <property type="entry name" value="zf-C2H2"/>
    <property type="match status" value="1"/>
</dbReference>
<name>A0A0A8LBV6_9SACH</name>
<dbReference type="PROSITE" id="PS50157">
    <property type="entry name" value="ZINC_FINGER_C2H2_2"/>
    <property type="match status" value="1"/>
</dbReference>
<dbReference type="OrthoDB" id="10018191at2759"/>
<dbReference type="EMBL" id="CCBQ010000045">
    <property type="protein sequence ID" value="CDO95655.1"/>
    <property type="molecule type" value="Genomic_DNA"/>
</dbReference>
<keyword evidence="5" id="KW-0862">Zinc</keyword>
<feature type="compositionally biased region" description="Low complexity" evidence="8">
    <location>
        <begin position="79"/>
        <end position="92"/>
    </location>
</feature>
<dbReference type="SUPFAM" id="SSF57667">
    <property type="entry name" value="beta-beta-alpha zinc fingers"/>
    <property type="match status" value="1"/>
</dbReference>
<feature type="compositionally biased region" description="Polar residues" evidence="8">
    <location>
        <begin position="111"/>
        <end position="129"/>
    </location>
</feature>
<dbReference type="PANTHER" id="PTHR24376">
    <property type="entry name" value="ZINC FINGER PROTEIN"/>
    <property type="match status" value="1"/>
</dbReference>
<organism evidence="10 11">
    <name type="scientific">Kluyveromyces dobzhanskii CBS 2104</name>
    <dbReference type="NCBI Taxonomy" id="1427455"/>
    <lineage>
        <taxon>Eukaryota</taxon>
        <taxon>Fungi</taxon>
        <taxon>Dikarya</taxon>
        <taxon>Ascomycota</taxon>
        <taxon>Saccharomycotina</taxon>
        <taxon>Saccharomycetes</taxon>
        <taxon>Saccharomycetales</taxon>
        <taxon>Saccharomycetaceae</taxon>
        <taxon>Kluyveromyces</taxon>
    </lineage>
</organism>
<comment type="caution">
    <text evidence="10">The sequence shown here is derived from an EMBL/GenBank/DDBJ whole genome shotgun (WGS) entry which is preliminary data.</text>
</comment>